<dbReference type="SMART" id="SM00179">
    <property type="entry name" value="EGF_CA"/>
    <property type="match status" value="9"/>
</dbReference>
<proteinExistence type="inferred from homology"/>
<feature type="transmembrane region" description="Helical" evidence="22">
    <location>
        <begin position="4569"/>
        <end position="4594"/>
    </location>
</feature>
<feature type="disulfide bond" evidence="19">
    <location>
        <begin position="3886"/>
        <end position="3904"/>
    </location>
</feature>
<evidence type="ECO:0000313" key="26">
    <source>
        <dbReference type="Proteomes" id="UP000218231"/>
    </source>
</evidence>
<feature type="disulfide bond" evidence="19">
    <location>
        <begin position="2855"/>
        <end position="2870"/>
    </location>
</feature>
<feature type="disulfide bond" evidence="19">
    <location>
        <begin position="1158"/>
        <end position="1176"/>
    </location>
</feature>
<feature type="disulfide bond" evidence="19">
    <location>
        <begin position="1253"/>
        <end position="1268"/>
    </location>
</feature>
<gene>
    <name evidence="25" type="ORF">WR25_26419</name>
</gene>
<feature type="repeat" description="LDL-receptor class B" evidence="20">
    <location>
        <begin position="4386"/>
        <end position="4427"/>
    </location>
</feature>
<keyword evidence="16" id="KW-0325">Glycoprotein</keyword>
<dbReference type="InterPro" id="IPR002172">
    <property type="entry name" value="LDrepeatLR_classA_rpt"/>
</dbReference>
<evidence type="ECO:0000256" key="3">
    <source>
        <dbReference type="ARBA" id="ARBA00022536"/>
    </source>
</evidence>
<feature type="disulfide bond" evidence="19">
    <location>
        <begin position="3150"/>
        <end position="3168"/>
    </location>
</feature>
<dbReference type="FunFam" id="4.10.400.10:FF:000190">
    <property type="entry name" value="Low-density lipoprotein receptor-related protein"/>
    <property type="match status" value="1"/>
</dbReference>
<dbReference type="FunFam" id="2.120.10.30:FF:000035">
    <property type="entry name" value="Low-density lipoprotein receptor-related protein 2"/>
    <property type="match status" value="1"/>
</dbReference>
<feature type="disulfide bond" evidence="19">
    <location>
        <begin position="123"/>
        <end position="138"/>
    </location>
</feature>
<keyword evidence="26" id="KW-1185">Reference proteome</keyword>
<feature type="repeat" description="LDL-receptor class B" evidence="20">
    <location>
        <begin position="4341"/>
        <end position="4384"/>
    </location>
</feature>
<dbReference type="SUPFAM" id="SSF57184">
    <property type="entry name" value="Growth factor receptor domain"/>
    <property type="match status" value="3"/>
</dbReference>
<dbReference type="PROSITE" id="PS01187">
    <property type="entry name" value="EGF_CA"/>
    <property type="match status" value="3"/>
</dbReference>
<comment type="similarity">
    <text evidence="2">Belongs to the LDLR family.</text>
</comment>
<keyword evidence="4" id="KW-0597">Phosphoprotein</keyword>
<feature type="disulfide bond" evidence="19">
    <location>
        <begin position="2843"/>
        <end position="2861"/>
    </location>
</feature>
<dbReference type="Proteomes" id="UP000218231">
    <property type="component" value="Unassembled WGS sequence"/>
</dbReference>
<feature type="disulfide bond" evidence="19">
    <location>
        <begin position="3188"/>
        <end position="3200"/>
    </location>
</feature>
<dbReference type="InterPro" id="IPR056588">
    <property type="entry name" value="EGF_LRP2"/>
</dbReference>
<feature type="disulfide bond" evidence="19">
    <location>
        <begin position="3162"/>
        <end position="3177"/>
    </location>
</feature>
<keyword evidence="14" id="KW-0675">Receptor</keyword>
<keyword evidence="7" id="KW-0479">Metal-binding</keyword>
<dbReference type="SUPFAM" id="SSF57424">
    <property type="entry name" value="LDL receptor-like module"/>
    <property type="match status" value="32"/>
</dbReference>
<dbReference type="CDD" id="cd00112">
    <property type="entry name" value="LDLa"/>
    <property type="match status" value="31"/>
</dbReference>
<keyword evidence="6 22" id="KW-0812">Transmembrane</keyword>
<feature type="disulfide bond" evidence="19">
    <location>
        <begin position="3195"/>
        <end position="3213"/>
    </location>
</feature>
<feature type="disulfide bond" evidence="19">
    <location>
        <begin position="1323"/>
        <end position="1341"/>
    </location>
</feature>
<feature type="chain" id="PRO_5012042089" description="EGF-like domain-containing protein" evidence="23">
    <location>
        <begin position="24"/>
        <end position="4731"/>
    </location>
</feature>
<evidence type="ECO:0000256" key="19">
    <source>
        <dbReference type="PROSITE-ProRule" id="PRU00124"/>
    </source>
</evidence>
<evidence type="ECO:0000256" key="17">
    <source>
        <dbReference type="ARBA" id="ARBA00037878"/>
    </source>
</evidence>
<dbReference type="InterPro" id="IPR000152">
    <property type="entry name" value="EGF-type_Asp/Asn_hydroxyl_site"/>
</dbReference>
<dbReference type="PRINTS" id="PR00261">
    <property type="entry name" value="LDLRECEPTOR"/>
</dbReference>
<feature type="disulfide bond" evidence="19">
    <location>
        <begin position="3679"/>
        <end position="3697"/>
    </location>
</feature>
<dbReference type="OrthoDB" id="21182at2759"/>
<dbReference type="InterPro" id="IPR018097">
    <property type="entry name" value="EGF_Ca-bd_CS"/>
</dbReference>
<feature type="signal peptide" evidence="23">
    <location>
        <begin position="1"/>
        <end position="23"/>
    </location>
</feature>
<protein>
    <recommendedName>
        <fullName evidence="24">EGF-like domain-containing protein</fullName>
    </recommendedName>
</protein>
<feature type="repeat" description="LDL-receptor class B" evidence="20">
    <location>
        <begin position="492"/>
        <end position="534"/>
    </location>
</feature>
<dbReference type="SUPFAM" id="SSF57196">
    <property type="entry name" value="EGF/Laminin"/>
    <property type="match status" value="3"/>
</dbReference>
<dbReference type="SMART" id="SM00181">
    <property type="entry name" value="EGF"/>
    <property type="match status" value="21"/>
</dbReference>
<dbReference type="PROSITE" id="PS51120">
    <property type="entry name" value="LDLRB"/>
    <property type="match status" value="11"/>
</dbReference>
<feature type="disulfide bond" evidence="19">
    <location>
        <begin position="1199"/>
        <end position="1217"/>
    </location>
</feature>
<dbReference type="PANTHER" id="PTHR22722:SF14">
    <property type="entry name" value="MEGALIN, ISOFORM A"/>
    <property type="match status" value="1"/>
</dbReference>
<keyword evidence="11 22" id="KW-1133">Transmembrane helix</keyword>
<feature type="region of interest" description="Disordered" evidence="21">
    <location>
        <begin position="4621"/>
        <end position="4731"/>
    </location>
</feature>
<feature type="disulfide bond" evidence="19">
    <location>
        <begin position="3879"/>
        <end position="3891"/>
    </location>
</feature>
<feature type="disulfide bond" evidence="19">
    <location>
        <begin position="3143"/>
        <end position="3155"/>
    </location>
</feature>
<evidence type="ECO:0000256" key="5">
    <source>
        <dbReference type="ARBA" id="ARBA00022583"/>
    </source>
</evidence>
<dbReference type="Gene3D" id="2.40.128.620">
    <property type="match status" value="1"/>
</dbReference>
<dbReference type="PANTHER" id="PTHR22722">
    <property type="entry name" value="LOW-DENSITY LIPOPROTEIN RECEPTOR-RELATED PROTEIN 2-RELATED"/>
    <property type="match status" value="1"/>
</dbReference>
<feature type="disulfide bond" evidence="19">
    <location>
        <begin position="60"/>
        <end position="72"/>
    </location>
</feature>
<evidence type="ECO:0000256" key="20">
    <source>
        <dbReference type="PROSITE-ProRule" id="PRU00461"/>
    </source>
</evidence>
<dbReference type="GO" id="GO:0006898">
    <property type="term" value="P:receptor-mediated endocytosis"/>
    <property type="evidence" value="ECO:0007669"/>
    <property type="project" value="TreeGrafter"/>
</dbReference>
<dbReference type="InterPro" id="IPR009030">
    <property type="entry name" value="Growth_fac_rcpt_cys_sf"/>
</dbReference>
<dbReference type="Gene3D" id="2.120.10.30">
    <property type="entry name" value="TolB, C-terminal domain"/>
    <property type="match status" value="8"/>
</dbReference>
<comment type="caution">
    <text evidence="25">The sequence shown here is derived from an EMBL/GenBank/DDBJ whole genome shotgun (WGS) entry which is preliminary data.</text>
</comment>
<feature type="compositionally biased region" description="Basic and acidic residues" evidence="21">
    <location>
        <begin position="4703"/>
        <end position="4714"/>
    </location>
</feature>
<dbReference type="SUPFAM" id="SSF63825">
    <property type="entry name" value="YWTD domain"/>
    <property type="match status" value="8"/>
</dbReference>
<feature type="disulfide bond" evidence="19">
    <location>
        <begin position="1316"/>
        <end position="1328"/>
    </location>
</feature>
<accession>A0A2A2JLM2</accession>
<feature type="repeat" description="LDL-receptor class B" evidence="20">
    <location>
        <begin position="1992"/>
        <end position="2034"/>
    </location>
</feature>
<dbReference type="GO" id="GO:0005905">
    <property type="term" value="C:clathrin-coated pit"/>
    <property type="evidence" value="ECO:0007669"/>
    <property type="project" value="UniProtKB-KW"/>
</dbReference>
<dbReference type="GO" id="GO:0042562">
    <property type="term" value="F:hormone binding"/>
    <property type="evidence" value="ECO:0007669"/>
    <property type="project" value="TreeGrafter"/>
</dbReference>
<dbReference type="PROSITE" id="PS50068">
    <property type="entry name" value="LDLRA_2"/>
    <property type="match status" value="34"/>
</dbReference>
<feature type="disulfide bond" evidence="19">
    <location>
        <begin position="4057"/>
        <end position="4075"/>
    </location>
</feature>
<comment type="subcellular location">
    <subcellularLocation>
        <location evidence="17">Membrane</location>
        <location evidence="17">Coated pit</location>
    </subcellularLocation>
    <subcellularLocation>
        <location evidence="1">Membrane</location>
        <topology evidence="1">Single-pass type I membrane protein</topology>
    </subcellularLocation>
</comment>
<dbReference type="FunFam" id="4.10.400.10:FF:000209">
    <property type="entry name" value="Low-density lipoprotein receptor-related protein"/>
    <property type="match status" value="1"/>
</dbReference>
<dbReference type="FunFam" id="2.10.25.10:FF:000807">
    <property type="entry name" value="Low-density lipoprotein receptor domain class A"/>
    <property type="match status" value="1"/>
</dbReference>
<evidence type="ECO:0000256" key="12">
    <source>
        <dbReference type="ARBA" id="ARBA00023136"/>
    </source>
</evidence>
<dbReference type="STRING" id="2018661.A0A2A2JLM2"/>
<feature type="disulfide bond" evidence="19">
    <location>
        <begin position="3691"/>
        <end position="3706"/>
    </location>
</feature>
<feature type="disulfide bond" evidence="19">
    <location>
        <begin position="4050"/>
        <end position="4062"/>
    </location>
</feature>
<dbReference type="InterPro" id="IPR001881">
    <property type="entry name" value="EGF-like_Ca-bd_dom"/>
</dbReference>
<feature type="compositionally biased region" description="Low complexity" evidence="21">
    <location>
        <begin position="4691"/>
        <end position="4702"/>
    </location>
</feature>
<keyword evidence="12 22" id="KW-0472">Membrane</keyword>
<dbReference type="InterPro" id="IPR011042">
    <property type="entry name" value="6-blade_b-propeller_TolB-like"/>
</dbReference>
<evidence type="ECO:0000256" key="4">
    <source>
        <dbReference type="ARBA" id="ARBA00022553"/>
    </source>
</evidence>
<evidence type="ECO:0000256" key="13">
    <source>
        <dbReference type="ARBA" id="ARBA00023157"/>
    </source>
</evidence>
<feature type="repeat" description="LDL-receptor class B" evidence="20">
    <location>
        <begin position="576"/>
        <end position="620"/>
    </location>
</feature>
<dbReference type="InterPro" id="IPR000742">
    <property type="entry name" value="EGF"/>
</dbReference>
<evidence type="ECO:0000256" key="18">
    <source>
        <dbReference type="PROSITE-ProRule" id="PRU00076"/>
    </source>
</evidence>
<feature type="disulfide bond" evidence="19">
    <location>
        <begin position="4069"/>
        <end position="4084"/>
    </location>
</feature>
<evidence type="ECO:0000256" key="16">
    <source>
        <dbReference type="ARBA" id="ARBA00023180"/>
    </source>
</evidence>
<feature type="repeat" description="LDL-receptor class B" evidence="20">
    <location>
        <begin position="1614"/>
        <end position="1657"/>
    </location>
</feature>
<feature type="disulfide bond" evidence="19">
    <location>
        <begin position="232"/>
        <end position="244"/>
    </location>
</feature>
<feature type="domain" description="EGF-like" evidence="24">
    <location>
        <begin position="4522"/>
        <end position="4552"/>
    </location>
</feature>
<dbReference type="FunFam" id="2.10.25.10:FF:000009">
    <property type="entry name" value="Low-density lipoprotein receptor isoform 1"/>
    <property type="match status" value="1"/>
</dbReference>
<feature type="compositionally biased region" description="Basic and acidic residues" evidence="21">
    <location>
        <begin position="4658"/>
        <end position="4684"/>
    </location>
</feature>
<dbReference type="InterPro" id="IPR049883">
    <property type="entry name" value="NOTCH1_EGF-like"/>
</dbReference>
<evidence type="ECO:0000313" key="25">
    <source>
        <dbReference type="EMBL" id="PAV62584.1"/>
    </source>
</evidence>
<dbReference type="PROSITE" id="PS50026">
    <property type="entry name" value="EGF_3"/>
    <property type="match status" value="1"/>
</dbReference>
<dbReference type="GO" id="GO:0043235">
    <property type="term" value="C:receptor complex"/>
    <property type="evidence" value="ECO:0007669"/>
    <property type="project" value="TreeGrafter"/>
</dbReference>
<dbReference type="SMART" id="SM00135">
    <property type="entry name" value="LY"/>
    <property type="match status" value="32"/>
</dbReference>
<keyword evidence="15" id="KW-0168">Coated pit</keyword>
<dbReference type="PROSITE" id="PS00022">
    <property type="entry name" value="EGF_1"/>
    <property type="match status" value="1"/>
</dbReference>
<dbReference type="InterPro" id="IPR000033">
    <property type="entry name" value="LDLR_classB_rpt"/>
</dbReference>
<evidence type="ECO:0000256" key="10">
    <source>
        <dbReference type="ARBA" id="ARBA00022837"/>
    </source>
</evidence>
<feature type="disulfide bond" evidence="19">
    <location>
        <begin position="1068"/>
        <end position="1086"/>
    </location>
</feature>
<dbReference type="FunFam" id="4.10.400.10:FF:000180">
    <property type="entry name" value="Low-density lipoprotein receptor-related protein"/>
    <property type="match status" value="1"/>
</dbReference>
<evidence type="ECO:0000256" key="1">
    <source>
        <dbReference type="ARBA" id="ARBA00004479"/>
    </source>
</evidence>
<dbReference type="Gene3D" id="2.10.25.10">
    <property type="entry name" value="Laminin"/>
    <property type="match status" value="7"/>
</dbReference>
<feature type="disulfide bond" evidence="19">
    <location>
        <begin position="2836"/>
        <end position="2848"/>
    </location>
</feature>
<feature type="disulfide bond" evidence="19">
    <location>
        <begin position="1151"/>
        <end position="1163"/>
    </location>
</feature>
<feature type="compositionally biased region" description="Polar residues" evidence="21">
    <location>
        <begin position="4636"/>
        <end position="4651"/>
    </location>
</feature>
<evidence type="ECO:0000256" key="8">
    <source>
        <dbReference type="ARBA" id="ARBA00022729"/>
    </source>
</evidence>
<feature type="disulfide bond" evidence="19">
    <location>
        <begin position="3918"/>
        <end position="3930"/>
    </location>
</feature>
<feature type="disulfide bond" evidence="19">
    <location>
        <begin position="2883"/>
        <end position="2901"/>
    </location>
</feature>
<dbReference type="Pfam" id="PF14670">
    <property type="entry name" value="FXa_inhibition"/>
    <property type="match status" value="1"/>
</dbReference>
<dbReference type="InterPro" id="IPR051221">
    <property type="entry name" value="LDLR-related"/>
</dbReference>
<feature type="disulfide bond" evidence="19">
    <location>
        <begin position="3672"/>
        <end position="3684"/>
    </location>
</feature>
<organism evidence="25 26">
    <name type="scientific">Diploscapter pachys</name>
    <dbReference type="NCBI Taxonomy" id="2018661"/>
    <lineage>
        <taxon>Eukaryota</taxon>
        <taxon>Metazoa</taxon>
        <taxon>Ecdysozoa</taxon>
        <taxon>Nematoda</taxon>
        <taxon>Chromadorea</taxon>
        <taxon>Rhabditida</taxon>
        <taxon>Rhabditina</taxon>
        <taxon>Rhabditomorpha</taxon>
        <taxon>Rhabditoidea</taxon>
        <taxon>Rhabditidae</taxon>
        <taxon>Diploscapter</taxon>
    </lineage>
</organism>
<evidence type="ECO:0000256" key="21">
    <source>
        <dbReference type="SAM" id="MobiDB-lite"/>
    </source>
</evidence>
<dbReference type="EMBL" id="LIAE01010354">
    <property type="protein sequence ID" value="PAV62584.1"/>
    <property type="molecule type" value="Genomic_DNA"/>
</dbReference>
<dbReference type="Pfam" id="PF00057">
    <property type="entry name" value="Ldl_recept_a"/>
    <property type="match status" value="28"/>
</dbReference>
<feature type="disulfide bond" evidence="19">
    <location>
        <begin position="67"/>
        <end position="85"/>
    </location>
</feature>
<dbReference type="Gene3D" id="4.10.400.10">
    <property type="entry name" value="Low-density Lipoprotein Receptor"/>
    <property type="match status" value="34"/>
</dbReference>
<keyword evidence="13 18" id="KW-1015">Disulfide bond</keyword>
<dbReference type="SMART" id="SM00192">
    <property type="entry name" value="LDLa"/>
    <property type="match status" value="35"/>
</dbReference>
<dbReference type="InterPro" id="IPR023415">
    <property type="entry name" value="LDLR_class-A_CS"/>
</dbReference>
<dbReference type="PROSITE" id="PS00010">
    <property type="entry name" value="ASX_HYDROXYL"/>
    <property type="match status" value="1"/>
</dbReference>
<sequence>MLDIRICASLLCAILPFLQLSLAFSAPRQLPIQIDAPASLIRARVQPLISSSVNTASTVCTDQDFRCDDGRCIRLEWRCDGSGDCSQGEDEKDCPHPGCKDDQWQCSSYEWHGVSCIASYQRCDNITNCADGSDEVDCPPPAVDCSRSDGSVFMCADGRQCFDIKQKCDGIYDCSDLSDEKDSCSRNHTACFQYQFRCADKTQCIQKSWVCDGSSDCSDGSDEPKNCEFKPCLPSEYQCTNKRCVKKSFRCDYFDDCGDNSDEEDCGEYRCPEGRFHCPHTGKCIDQVKLCDGHKDCESGADEEHCADNLCPSLGCQAGCHSSPSGGQCTCPNGYELDERFHRTCLDINECTEFGYCDQLCSNHRPGFTCSCLGECFTLEMAHGPGKDNLTMRGYCISREAEKMKLFVARREGLYKLNPNSKTEEPKRLASGEFIYGIDFDYDDKKLFWTDRMSHSAFSAEVDENGDIGHIKKLGLKSLIYPRSLAVDWISNLLYIIESGSRRIDVCTFDGEKRTVLIADALTLPLDIALDPLRGEMFFSNQLKLEGAAMDGSHRRVLVNTHTHQVSGVVVDITAKRVYWVDPKVDRVESIDYEGRDRRVVAQGMNQVPHPFGLALFDQYLYWTDWTRLGAIKIEKFGSPTEVIWTKKENNVFPMGISAYHRMAQPVTSDSDCLGMKIENPCAKADCEEMCLLAKDATGFDVGYRCACPIGKKLIDGKKCVDSTDYLLFSSNKIVRGIFPTEDQSLSEAVLPISPISQRRIGMYFEVECDVHGNSFFYADIMDNTVFRIRPDGEGSAPVLVTHNDGLVSMSYDWVSKQLYYVDNIRSSLEVVKVTDTGLVHPDQLVHRQLLKDLRDPVSVVVHPWKGWLFYAEAQRPAKIYRCAIDGADCIVIRNTSLGRPSEMAIDFAENKLYWGDTLLKTISYMDFDGKNMQVLNVDNPIPVALSIMDDHIYYVHQRPYSIRKVGKHHGGKGKIIREFGGEERSIFSLKACSKANQPIPDDSREHPCRNSDCSQLCFAMESAGTLKKKCACRQGFKINPDNDHTCERDTSEPTEELCPSNSTQFQCANGRCIPKEWKCDGENDCLDNSDELNEKGEACYHEQPCPENTIRCTSTKRCIPSAYACDGDNDCGQYEDEDPKYCKPGQKPQCSAKKFQCANHRCIPESWKCDSDNDCSDGSDEAPELCANMTCAANQFQCSSGRCIPIYWVCDGDQDCYGGDDEDKNRCPPIQCSSLQFRCANGRQCIPLRNRCDSQVECEDGSDEDDCVAPESKCTPEQFHCATTNVCIPASWKCDKQVDCDDGSDEPPSCSTHECGANEFKCKNNRCIPKQWLCDQTNDCGDDSDESEEVGCKTSTQFARKCPFEHVPCEDAPDQCIPIHQLCDGKSHCPGGTDEGGRCARDLCAADRAGCAYKCHQSPNGPLCSCPYGETPVNNTRCAPLNECLDPSTCSQICIDEKHGFTCKCADGYTLDAADKRTCKATEGEMRIYVSNRNRIYWSDSHLENWKTFSAAVENAIAIAWDSVTDRIYWSDIREKKIFSATRNGTDVKIFIGEGLDITEGIALDWVGRNLYWVDSSLNTIEVANLENPAARALLVHENVSQPRGIAVDPRKGLMFWTDWGQNPKIERANMDGSDRTVIVDTKIYWPNTIALDFTTDRVYFADSKLDYIDFVSYDGTGRTQVLCSPKLVQHPHALAIFEDFVYYSDRRLQRLQIYPKFPNGTTRTYPSHTFSKALGVVAIHPALQPKVDNDPCASKPCSDLCLLNAHGSFTCKCPMGKRLDGTGKSCVVDSKPFLLLIQKTNVFGVETTTQNGVVPNLAGMVPLAGLANAFDAGYDAESGTLFILEHTNIARSLAQISTDAAVYKTTINAGNRTLLYSSHVPDDPYCLAFDWNGRNVIVGNKVSQTIEVIRTVGDTYRAVILTNDQSPTAVVNPVAIAADSDRGLIFWLDRGGGASDVKVARASMDGTQPLVVVSNDLTQLDHLALDIVNQRIYFTESKSGRITSVTYDGQDRHYLLNDPGKQPNGLAFYSDKLYYSDSAFDSIEYAQITGSGEAPQFSHFKKEVENLVNIKMLQPRASSLSHPCRINNANCKHICIPQMFSQYKCICATGYTPTPGNTNECKLFDESFVLVATKNKITGFPVDQTQTKGVAMESIGGLSITAVDYDYDSKTVFVADGAGINRGITAYTLGQGAPRTIVKDTFGSMVVKSISVDWVNYNLYFINQDAERTNIEVCKFDGQYRKILVSTKTETPSSIAVDPVGRYLYWADNGQKPSIQKALLDGSRRELLISEDLGEPTDLIVDTASRMLYWTDAKKDGIFRVKTTGGKPELVRSDIASAAGVTLLGQDMFWSDNRLSKVFKAGSKPNATPVPLTPTVVATSVPDVGDIRIFSSLNQPKTTSPCQITDNLRKSPCSQLCFSSPGTQSATCACARGTLKGRVCEEPDTYLMFSDGDKIIDAPIEPDIKANKPLMDALPAIDNLQTFDVDVNLRKIYYVAESPAGVNISWIAMNNADSPRLIFGPSKQKHATDIRHISDMKFDWHNQKLYFTTGRSGKLMVLDTLGEHMGTIARGDWTYALGLDPCAGLIFWSDSGYKASGGLYEPRIERANTAGGNRKVLISQSVSLPAAITVDWREKRIYWADVNRLNIESCDYEGGNRRVLGAGYRAKSLDLWDNWIYMSDPLSNGVFRIDKNSGGSVEVVVADRRVPGTLRVFASEDDIRTRNQACSSITSQACKTDNGGCEQICTVVSDEIGDAAQKVQCACNETYELVTEPGKDFASKCVLRDNAGKACMPPYNFQCGDGTCISLDATCDSKSDCPSDNSDEDPIYCNSRVCPADYFLCVNRRCVSGLKRCNSIDDCGDGSDELDCASTAQCAPGMFACGNGHCINQTRVCDGRNDCHDEAVSDENSTTCPGLPIDCRGVKIKCPNTNICIQPADLCDGYDDCGTKDDENKLFCMNQKCAQNYVRCPSGRCIPETWQCDGDADCPDAWDETHTNCTDSSGKRICVGEYLFQCDNGKCISRAFICDGESDCEDGSDENTARHHCGNRTCSDQEFHCASNARLAQPKYECIPKSWLCDSEVSCAGGEDESVELCKREKKSCNKNEFACANSHCINASWECDGDQDCLDGSDEHANCTYSSCQPEFWQCKDHKCIPLSWKCDGQRDCSGGEDEDQCEGAKGPGTGNCTANQYACTSGECIDMKKVCDNKFDCTDHSDESAQCNIDECTLAEKPLCEQKCVDKPIGYQCECFEGFALDKDDQKSCHNVDECYEGTSTCSQQCEDKIGSYKCSCVKGYQLEKDDHGCKRTDPEPEPYMLLANKHYIRKLSLDGSIYDMAAEGFDNVVSMDFDWKEKMLYIVDQGRLRLLRIGLDEIGSGLNSYETIVRHHVFGTEGFAIDWIGRKMYMLNRQERAIRVCELDGTSCKTLIRDRIQQPKAIAIHPGKGYLYFTEWSLQPYIGRMALDASPELADPIVKLAEKDLGWPNAITIDFFSDRIFWGDAHLNEIGFMDFDGGGRRHIPAQRTSHVSSMVIFDDWLYWSDWNLKEVIRCNKWTGKNETVLKKIIQLPNELRVIHPMRQPDFPNPCGDNNGGCSHLCLIGAGGNGFTCACPDQFVLLPDSKTCEPNCTARQFACGGDDAKCIPKLWYCDGEKDCRNGEDEPGPDICGIRVCPVGEFQCGNHNCTRPFQICDGTDDCGDGSDEQNCNQACDPGQFKCKETGKCIPTRFVCDGDDDCGGRSDEADEICLSPNRTCTAEEFKCTNNRCISKAWTCDNEDDCGDSSDETPECAQVECRKGWIRCSNSYRCVPGWAACNGNDDCRDNSDENREKCPSCDDVGEFRCGSSGKCIPKRWMCDTEADCPGGEDELDESCGGTTRPCSESEFRCNSGKCIPGKRVCDGIANCEDGLDESQCTHRNCSAGYRQCNDGQCILEHKWCDRKKDCQHAEDETSCESTTRRPCSPFEFQCSNGVCVNMKFKCDGDDDCGDLSDETTPDCRTAACDPPLRFRCAHSRLCLNILQLCNGYNDCGPNDYSDEHLSMCSSFSEYGDCTVEQFKCANGKCINATMACDRVDQCGDASDEIGCVKAGGSTCETHGNNGGCKQLCTDLAGGGYICACREGFEPDPNNPKDCVDIDECKGNNTCTQMCLNTKGSYLCRCHDDYENNVVVGAMTGKDCRAKGDPADVVVAAGDTLVQLSLHGGGVNRHAAAQAPDDDNDIISLAFDGRRDMMYWIDEDDKNVFRAATVKGNQSHEAQKLDIDWAGMGLRPTAVATDYSTGNLFITAVNDHINDITRKKRMSEPMRAADFGSVLVSLPDGRYVKKIISGHLEAPTAIVTLPTMGKICYSDAGLHAKIECAQMDGSHREILVKDLVFSPSSLAVDEGKGNRIYWADPKYRTVEVINPDGTGRITVVRDNNVPVAIDVFENHLYWLSKKTKTLFVQDKFGRGRIQVLASNLEDVHTVKVSQRFARDSTRFKGGCASTVCSHLCVQLPDEGFACLCPDNSIPHPDGSCSTPRSEPLTMPRQCSCTNGGTCKLDGTCICTSDFEGENCDRDSSVSRKLISTLSSNVLLAILLLLVIIAASGVIFFVGMHLIRKRRLLAKKEGDDGTVSFHGNVISFSNPALESKSEPNPVEYSMQTISTGPNGTTFSNPVYELEDAGHQMSDSDKPGTSTERRHSETHKSIGESIELSGPSKPSSSKPEVAPKPKKGDKTLLVDNPLYEPPDTEISDV</sequence>
<keyword evidence="9" id="KW-0677">Repeat</keyword>
<dbReference type="Pfam" id="PF24468">
    <property type="entry name" value="EGF_LRP2"/>
    <property type="match status" value="1"/>
</dbReference>
<keyword evidence="3 18" id="KW-0245">EGF-like domain</keyword>
<feature type="repeat" description="LDL-receptor class B" evidence="20">
    <location>
        <begin position="2586"/>
        <end position="2636"/>
    </location>
</feature>
<feature type="disulfide bond" evidence="19">
    <location>
        <begin position="291"/>
        <end position="306"/>
    </location>
</feature>
<feature type="disulfide bond" evidence="19">
    <location>
        <begin position="3110"/>
        <end position="3128"/>
    </location>
</feature>
<feature type="disulfide bond" evidence="19">
    <location>
        <begin position="3103"/>
        <end position="3115"/>
    </location>
</feature>
<comment type="caution">
    <text evidence="18">Lacks conserved residue(s) required for the propagation of feature annotation.</text>
</comment>
<dbReference type="Pfam" id="PF07645">
    <property type="entry name" value="EGF_CA"/>
    <property type="match status" value="3"/>
</dbReference>
<name>A0A2A2JLM2_9BILA</name>
<evidence type="ECO:0000256" key="9">
    <source>
        <dbReference type="ARBA" id="ARBA00022737"/>
    </source>
</evidence>
<feature type="disulfide bond" evidence="19">
    <location>
        <begin position="2963"/>
        <end position="2975"/>
    </location>
</feature>
<dbReference type="GO" id="GO:0016324">
    <property type="term" value="C:apical plasma membrane"/>
    <property type="evidence" value="ECO:0007669"/>
    <property type="project" value="TreeGrafter"/>
</dbReference>
<feature type="repeat" description="LDL-receptor class B" evidence="20">
    <location>
        <begin position="1570"/>
        <end position="1613"/>
    </location>
</feature>
<evidence type="ECO:0000256" key="22">
    <source>
        <dbReference type="SAM" id="Phobius"/>
    </source>
</evidence>
<evidence type="ECO:0000256" key="2">
    <source>
        <dbReference type="ARBA" id="ARBA00009939"/>
    </source>
</evidence>
<dbReference type="Pfam" id="PF00058">
    <property type="entry name" value="Ldl_recept_b"/>
    <property type="match status" value="7"/>
</dbReference>
<dbReference type="FunFam" id="4.10.400.10:FF:000005">
    <property type="entry name" value="low-density lipoprotein receptor-related protein 1B"/>
    <property type="match status" value="3"/>
</dbReference>
<evidence type="ECO:0000256" key="23">
    <source>
        <dbReference type="SAM" id="SignalP"/>
    </source>
</evidence>
<evidence type="ECO:0000256" key="15">
    <source>
        <dbReference type="ARBA" id="ARBA00023176"/>
    </source>
</evidence>
<feature type="repeat" description="LDL-receptor class B" evidence="20">
    <location>
        <begin position="1527"/>
        <end position="1569"/>
    </location>
</feature>
<reference evidence="25 26" key="1">
    <citation type="journal article" date="2017" name="Curr. Biol.">
        <title>Genome architecture and evolution of a unichromosomal asexual nematode.</title>
        <authorList>
            <person name="Fradin H."/>
            <person name="Zegar C."/>
            <person name="Gutwein M."/>
            <person name="Lucas J."/>
            <person name="Kovtun M."/>
            <person name="Corcoran D."/>
            <person name="Baugh L.R."/>
            <person name="Kiontke K."/>
            <person name="Gunsalus K."/>
            <person name="Fitch D.H."/>
            <person name="Piano F."/>
        </authorList>
    </citation>
    <scope>NUCLEOTIDE SEQUENCE [LARGE SCALE GENOMIC DNA]</scope>
    <source>
        <strain evidence="25">PF1309</strain>
    </source>
</reference>
<feature type="disulfide bond" evidence="19">
    <location>
        <begin position="3967"/>
        <end position="3985"/>
    </location>
</feature>
<dbReference type="CDD" id="cd00054">
    <property type="entry name" value="EGF_CA"/>
    <property type="match status" value="1"/>
</dbReference>
<keyword evidence="10" id="KW-0106">Calcium</keyword>
<feature type="disulfide bond" evidence="19">
    <location>
        <begin position="2970"/>
        <end position="2988"/>
    </location>
</feature>
<feature type="disulfide bond" evidence="19">
    <location>
        <begin position="3960"/>
        <end position="3972"/>
    </location>
</feature>
<feature type="disulfide bond" evidence="19">
    <location>
        <begin position="3925"/>
        <end position="3943"/>
    </location>
</feature>
<dbReference type="FunFam" id="2.120.10.30:FF:000241">
    <property type="entry name" value="Low-density lipoprotein receptor-related protein 6"/>
    <property type="match status" value="3"/>
</dbReference>
<feature type="disulfide bond" evidence="19">
    <location>
        <begin position="79"/>
        <end position="94"/>
    </location>
</feature>
<keyword evidence="5" id="KW-0254">Endocytosis</keyword>
<feature type="disulfide bond" evidence="19">
    <location>
        <begin position="3937"/>
        <end position="3952"/>
    </location>
</feature>
<dbReference type="FunFam" id="4.10.400.10:FF:000001">
    <property type="entry name" value="Low-density lipoprotein receptor-related protein 1"/>
    <property type="match status" value="1"/>
</dbReference>
<evidence type="ECO:0000256" key="7">
    <source>
        <dbReference type="ARBA" id="ARBA00022723"/>
    </source>
</evidence>
<feature type="disulfide bond" evidence="19">
    <location>
        <begin position="239"/>
        <end position="257"/>
    </location>
</feature>
<evidence type="ECO:0000259" key="24">
    <source>
        <dbReference type="PROSITE" id="PS50026"/>
    </source>
</evidence>
<feature type="disulfide bond" evidence="19">
    <location>
        <begin position="2801"/>
        <end position="2819"/>
    </location>
</feature>
<feature type="repeat" description="LDL-receptor class B" evidence="20">
    <location>
        <begin position="2264"/>
        <end position="2307"/>
    </location>
</feature>
<evidence type="ECO:0000256" key="11">
    <source>
        <dbReference type="ARBA" id="ARBA00022989"/>
    </source>
</evidence>
<feature type="disulfide bond" evidence="19">
    <location>
        <begin position="3761"/>
        <end position="3779"/>
    </location>
</feature>
<keyword evidence="8 23" id="KW-0732">Signal</keyword>
<feature type="disulfide bond" evidence="19">
    <location>
        <begin position="2876"/>
        <end position="2888"/>
    </location>
</feature>
<dbReference type="GO" id="GO:0005509">
    <property type="term" value="F:calcium ion binding"/>
    <property type="evidence" value="ECO:0007669"/>
    <property type="project" value="InterPro"/>
</dbReference>
<feature type="repeat" description="LDL-receptor class B" evidence="20">
    <location>
        <begin position="2219"/>
        <end position="2263"/>
    </location>
</feature>
<feature type="disulfide bond" evidence="19">
    <location>
        <begin position="1192"/>
        <end position="1204"/>
    </location>
</feature>
<dbReference type="PROSITE" id="PS01209">
    <property type="entry name" value="LDLRA_1"/>
    <property type="match status" value="14"/>
</dbReference>
<feature type="disulfide bond" evidence="19">
    <location>
        <begin position="3016"/>
        <end position="3034"/>
    </location>
</feature>
<feature type="disulfide bond" evidence="19">
    <location>
        <begin position="3898"/>
        <end position="3913"/>
    </location>
</feature>
<dbReference type="FunFam" id="4.10.400.10:FF:000002">
    <property type="entry name" value="Low-density lipoprotein receptor-related protein 1"/>
    <property type="match status" value="2"/>
</dbReference>
<feature type="disulfide bond" evidence="18">
    <location>
        <begin position="4542"/>
        <end position="4551"/>
    </location>
</feature>
<evidence type="ECO:0000256" key="6">
    <source>
        <dbReference type="ARBA" id="ARBA00022692"/>
    </source>
</evidence>
<evidence type="ECO:0000256" key="14">
    <source>
        <dbReference type="ARBA" id="ARBA00023170"/>
    </source>
</evidence>
<feature type="disulfide bond" evidence="19">
    <location>
        <begin position="3754"/>
        <end position="3766"/>
    </location>
</feature>
<dbReference type="InterPro" id="IPR036055">
    <property type="entry name" value="LDL_receptor-like_sf"/>
</dbReference>
<feature type="disulfide bond" evidence="19">
    <location>
        <begin position="251"/>
        <end position="266"/>
    </location>
</feature>
<dbReference type="FunFam" id="4.10.400.10:FF:000011">
    <property type="entry name" value="Low-density lipoprotein receptor-related protein 1"/>
    <property type="match status" value="1"/>
</dbReference>